<gene>
    <name evidence="1" type="ORF">B0I27_103285</name>
</gene>
<evidence type="ECO:0000313" key="1">
    <source>
        <dbReference type="EMBL" id="PRY53812.1"/>
    </source>
</evidence>
<dbReference type="EMBL" id="PVTH01000003">
    <property type="protein sequence ID" value="PRY53812.1"/>
    <property type="molecule type" value="Genomic_DNA"/>
</dbReference>
<reference evidence="1 2" key="1">
    <citation type="submission" date="2018-03" db="EMBL/GenBank/DDBJ databases">
        <title>Genomic Encyclopedia of Type Strains, Phase III (KMG-III): the genomes of soil and plant-associated and newly described type strains.</title>
        <authorList>
            <person name="Whitman W."/>
        </authorList>
    </citation>
    <scope>NUCLEOTIDE SEQUENCE [LARGE SCALE GENOMIC DNA]</scope>
    <source>
        <strain evidence="1 2">CGMCC 1.9313</strain>
    </source>
</reference>
<sequence>MLQPFIGLTQMAAFDSINASFDRYRQSHVQEKIFAHIDRTSYLAGEILWFKIYNVDASYHRPLELSSVAYVEVLNAQSKAVVQAKIALNKGKGNGSLYLPVSLTSGNYSFRVYTRWMRNFSPDFFFEERIRVINTLTAQPDMVRANEKHYDVQFFPEGGDLLSGVESKVGFRAIDESGKGVNIKGNIQDDAGRIVSEMISGRFGIGNFMLTPVPGTGYKAVVQFSDGRKATYRLPAAKSDGYRLALTESDDEVFVHVASNRRDMAEMYLFVHASNRVEVASKVRLNEGQAQISIPKTKLHNGISHFTLFNSGYKPVSERLWFKRSPKELTVEASTDNQEYDRRKKVLVDVRSSITGSVPAAANLSIAIYNADSLQHSVHGGIDSYFLLRSELKGTIEQPEYYFSGDKEVSQAIDNLMLTHGWRRFNWDQVFSQQPFKAEYIPETSYHIVPARVTSSVTNRPVSGIRSYLSVPGRFIRYYNGTSNSDGRVDFYTRGLNGVQPLVLQTSNADTALYNVDLTDVFSDKYSAKFSSPVSLTSLPKKTLLINSINMQAHNIFLREQLNRFGESIIDTVPFYGHLEEKYLLDNYTRFPTVEEVLREYVLGVGVRRRNGKPMMQVFSGDVNKGFFEEPPLVLMDGVPMFDQLKFFSYDPLKIKSVEVLSKRYFYGPDVYGGLILFNTYKGNLDGMELDPDASIIDYDGLQQVREFYAPRYDSPDQLNSRLPDFRNLLLWNPDVETGRDGKTQLSFYTSDRPGSYRGVIQGLTEQGQAGTYSFEFKVR</sequence>
<dbReference type="Gene3D" id="2.60.40.1930">
    <property type="match status" value="1"/>
</dbReference>
<dbReference type="InterPro" id="IPR037066">
    <property type="entry name" value="Plug_dom_sf"/>
</dbReference>
<organism evidence="1 2">
    <name type="scientific">Arcticibacter pallidicorallinus</name>
    <dbReference type="NCBI Taxonomy" id="1259464"/>
    <lineage>
        <taxon>Bacteria</taxon>
        <taxon>Pseudomonadati</taxon>
        <taxon>Bacteroidota</taxon>
        <taxon>Sphingobacteriia</taxon>
        <taxon>Sphingobacteriales</taxon>
        <taxon>Sphingobacteriaceae</taxon>
        <taxon>Arcticibacter</taxon>
    </lineage>
</organism>
<name>A0A2T0U7G0_9SPHI</name>
<protein>
    <recommendedName>
        <fullName evidence="3">MG2 domain-containing protein</fullName>
    </recommendedName>
</protein>
<comment type="caution">
    <text evidence="1">The sequence shown here is derived from an EMBL/GenBank/DDBJ whole genome shotgun (WGS) entry which is preliminary data.</text>
</comment>
<keyword evidence="2" id="KW-1185">Reference proteome</keyword>
<dbReference type="Gene3D" id="2.170.130.10">
    <property type="entry name" value="TonB-dependent receptor, plug domain"/>
    <property type="match status" value="1"/>
</dbReference>
<dbReference type="Proteomes" id="UP000238034">
    <property type="component" value="Unassembled WGS sequence"/>
</dbReference>
<evidence type="ECO:0008006" key="3">
    <source>
        <dbReference type="Google" id="ProtNLM"/>
    </source>
</evidence>
<proteinExistence type="predicted"/>
<dbReference type="SUPFAM" id="SSF56935">
    <property type="entry name" value="Porins"/>
    <property type="match status" value="1"/>
</dbReference>
<dbReference type="AlphaFoldDB" id="A0A2T0U7G0"/>
<accession>A0A2T0U7G0</accession>
<evidence type="ECO:0000313" key="2">
    <source>
        <dbReference type="Proteomes" id="UP000238034"/>
    </source>
</evidence>